<feature type="compositionally biased region" description="Basic and acidic residues" evidence="1">
    <location>
        <begin position="408"/>
        <end position="417"/>
    </location>
</feature>
<keyword evidence="3" id="KW-1185">Reference proteome</keyword>
<proteinExistence type="predicted"/>
<gene>
    <name evidence="2" type="ORF">CHS0354_015169</name>
</gene>
<sequence length="696" mass="79358">MDECEDETNGNEYAKCSEYSAQPISRPHHEAVEGRQLQCSYTIQSWRAECHEKDTKTDVPARKLGGSAGTTKTNQRPDSGQKLSGIGYSYRKRSENPHHIECKRLDASSAGRSNRKQGLYSVCHVVEKMQEQNPRDWLKDCKESSISYPDKSTPIKEFRCGYLTDRQVWEGVRKKENCSSNKLKVPVNRHTCKSKEYMGNHSSEKVKAPFNPQIYKSTEDMGNHSSKSVKVRVTGHIRESKEDIENICLQKVMAPVRELICNLTEDMGNRSSKSLKSPGNGQTCKSKEEMINRSSEKVKAPINGQTHILQEKTDEKSVRKASTEDGNSLFMTQSKMEANISGRERKQDEENVSRRRRKRGEKNNRSMQVSERIMMEHSTIYEKPEKDGSNENVIDHCKDDQTTSTGDHTNDAFHDESQSSVKPVKDRRKTNKGPVEKCEVFPDVGIDDVNENILIELKEKVQLLLEENPSEICKMLSKKKNMLKNIIKASSNDHELLIQVISLLEKALSSDVANHADYALIIVLKDTSFFEAAIVPFLYTLKIEECLHWPQHLTVLKNIIGLALIFFNRTPTSMSLIFSLLDILHKTAEYLHLIDNLNKTLQEIKEGMVALHVMKESQLSKIMKKSVMHSVSHAFRHENEQPPDNFREIEMYPQLEEIKADKPPFFRMNKKPGCTMILSIILMFSTGCCVKTSSAL</sequence>
<feature type="region of interest" description="Disordered" evidence="1">
    <location>
        <begin position="52"/>
        <end position="86"/>
    </location>
</feature>
<accession>A0AAE0VUN8</accession>
<feature type="compositionally biased region" description="Basic and acidic residues" evidence="1">
    <location>
        <begin position="373"/>
        <end position="401"/>
    </location>
</feature>
<feature type="compositionally biased region" description="Basic and acidic residues" evidence="1">
    <location>
        <begin position="342"/>
        <end position="353"/>
    </location>
</feature>
<organism evidence="2 3">
    <name type="scientific">Potamilus streckersoni</name>
    <dbReference type="NCBI Taxonomy" id="2493646"/>
    <lineage>
        <taxon>Eukaryota</taxon>
        <taxon>Metazoa</taxon>
        <taxon>Spiralia</taxon>
        <taxon>Lophotrochozoa</taxon>
        <taxon>Mollusca</taxon>
        <taxon>Bivalvia</taxon>
        <taxon>Autobranchia</taxon>
        <taxon>Heteroconchia</taxon>
        <taxon>Palaeoheterodonta</taxon>
        <taxon>Unionida</taxon>
        <taxon>Unionoidea</taxon>
        <taxon>Unionidae</taxon>
        <taxon>Ambleminae</taxon>
        <taxon>Lampsilini</taxon>
        <taxon>Potamilus</taxon>
    </lineage>
</organism>
<evidence type="ECO:0000313" key="2">
    <source>
        <dbReference type="EMBL" id="KAK3589665.1"/>
    </source>
</evidence>
<feature type="compositionally biased region" description="Basic and acidic residues" evidence="1">
    <location>
        <begin position="309"/>
        <end position="323"/>
    </location>
</feature>
<reference evidence="2" key="2">
    <citation type="journal article" date="2021" name="Genome Biol. Evol.">
        <title>Developing a high-quality reference genome for a parasitic bivalve with doubly uniparental inheritance (Bivalvia: Unionida).</title>
        <authorList>
            <person name="Smith C.H."/>
        </authorList>
    </citation>
    <scope>NUCLEOTIDE SEQUENCE</scope>
    <source>
        <strain evidence="2">CHS0354</strain>
        <tissue evidence="2">Mantle</tissue>
    </source>
</reference>
<reference evidence="2" key="1">
    <citation type="journal article" date="2021" name="Genome Biol. Evol.">
        <title>A High-Quality Reference Genome for a Parasitic Bivalve with Doubly Uniparental Inheritance (Bivalvia: Unionida).</title>
        <authorList>
            <person name="Smith C.H."/>
        </authorList>
    </citation>
    <scope>NUCLEOTIDE SEQUENCE</scope>
    <source>
        <strain evidence="2">CHS0354</strain>
    </source>
</reference>
<reference evidence="2" key="3">
    <citation type="submission" date="2023-05" db="EMBL/GenBank/DDBJ databases">
        <authorList>
            <person name="Smith C.H."/>
        </authorList>
    </citation>
    <scope>NUCLEOTIDE SEQUENCE</scope>
    <source>
        <strain evidence="2">CHS0354</strain>
        <tissue evidence="2">Mantle</tissue>
    </source>
</reference>
<evidence type="ECO:0000313" key="3">
    <source>
        <dbReference type="Proteomes" id="UP001195483"/>
    </source>
</evidence>
<feature type="region of interest" description="Disordered" evidence="1">
    <location>
        <begin position="292"/>
        <end position="432"/>
    </location>
</feature>
<name>A0AAE0VUN8_9BIVA</name>
<evidence type="ECO:0000256" key="1">
    <source>
        <dbReference type="SAM" id="MobiDB-lite"/>
    </source>
</evidence>
<dbReference type="EMBL" id="JAEAOA010000943">
    <property type="protein sequence ID" value="KAK3589665.1"/>
    <property type="molecule type" value="Genomic_DNA"/>
</dbReference>
<protein>
    <submittedName>
        <fullName evidence="2">Uncharacterized protein</fullName>
    </submittedName>
</protein>
<feature type="compositionally biased region" description="Polar residues" evidence="1">
    <location>
        <begin position="324"/>
        <end position="336"/>
    </location>
</feature>
<dbReference type="AlphaFoldDB" id="A0AAE0VUN8"/>
<dbReference type="Proteomes" id="UP001195483">
    <property type="component" value="Unassembled WGS sequence"/>
</dbReference>
<feature type="compositionally biased region" description="Basic and acidic residues" evidence="1">
    <location>
        <begin position="52"/>
        <end position="61"/>
    </location>
</feature>
<feature type="compositionally biased region" description="Polar residues" evidence="1">
    <location>
        <begin position="69"/>
        <end position="82"/>
    </location>
</feature>
<comment type="caution">
    <text evidence="2">The sequence shown here is derived from an EMBL/GenBank/DDBJ whole genome shotgun (WGS) entry which is preliminary data.</text>
</comment>